<evidence type="ECO:0000313" key="2">
    <source>
        <dbReference type="EMBL" id="MUZ58858.1"/>
    </source>
</evidence>
<dbReference type="EMBL" id="WPHM01000007">
    <property type="protein sequence ID" value="MUZ58858.1"/>
    <property type="molecule type" value="Genomic_DNA"/>
</dbReference>
<sequence>MKEQEKADGGESQVGLLLFGQAASTEPYSAERRDNPCRSTGLKPRHSNRA</sequence>
<evidence type="ECO:0000313" key="3">
    <source>
        <dbReference type="Proteomes" id="UP000436692"/>
    </source>
</evidence>
<dbReference type="RefSeq" id="WP_156550212.1">
    <property type="nucleotide sequence ID" value="NZ_JABAEJ010000017.1"/>
</dbReference>
<proteinExistence type="predicted"/>
<dbReference type="AlphaFoldDB" id="A0AAE4WFP9"/>
<comment type="caution">
    <text evidence="2">The sequence shown here is derived from an EMBL/GenBank/DDBJ whole genome shotgun (WGS) entry which is preliminary data.</text>
</comment>
<accession>A0AAE4WFP9</accession>
<evidence type="ECO:0000256" key="1">
    <source>
        <dbReference type="SAM" id="MobiDB-lite"/>
    </source>
</evidence>
<protein>
    <submittedName>
        <fullName evidence="2">Uncharacterized protein</fullName>
    </submittedName>
</protein>
<feature type="region of interest" description="Disordered" evidence="1">
    <location>
        <begin position="1"/>
        <end position="20"/>
    </location>
</feature>
<organism evidence="2 3">
    <name type="scientific">Agrobacterium vitis</name>
    <name type="common">Rhizobium vitis</name>
    <dbReference type="NCBI Taxonomy" id="373"/>
    <lineage>
        <taxon>Bacteria</taxon>
        <taxon>Pseudomonadati</taxon>
        <taxon>Pseudomonadota</taxon>
        <taxon>Alphaproteobacteria</taxon>
        <taxon>Hyphomicrobiales</taxon>
        <taxon>Rhizobiaceae</taxon>
        <taxon>Rhizobium/Agrobacterium group</taxon>
        <taxon>Agrobacterium</taxon>
    </lineage>
</organism>
<feature type="region of interest" description="Disordered" evidence="1">
    <location>
        <begin position="25"/>
        <end position="50"/>
    </location>
</feature>
<gene>
    <name evidence="2" type="ORF">GOZ95_15575</name>
</gene>
<reference evidence="2 3" key="1">
    <citation type="submission" date="2019-12" db="EMBL/GenBank/DDBJ databases">
        <title>Whole-genome sequencing of Allorhizobium vitis.</title>
        <authorList>
            <person name="Gan H.M."/>
            <person name="Szegedi E."/>
            <person name="Burr T."/>
            <person name="Savka M.A."/>
        </authorList>
    </citation>
    <scope>NUCLEOTIDE SEQUENCE [LARGE SCALE GENOMIC DNA]</scope>
    <source>
        <strain evidence="2 3">CG989</strain>
    </source>
</reference>
<name>A0AAE4WFP9_AGRVI</name>
<dbReference type="Proteomes" id="UP000436692">
    <property type="component" value="Unassembled WGS sequence"/>
</dbReference>